<feature type="domain" description="PEGA" evidence="2">
    <location>
        <begin position="20"/>
        <end position="84"/>
    </location>
</feature>
<proteinExistence type="predicted"/>
<evidence type="ECO:0000313" key="4">
    <source>
        <dbReference type="Proteomes" id="UP000198535"/>
    </source>
</evidence>
<dbReference type="AlphaFoldDB" id="A0A1I4PZK4"/>
<evidence type="ECO:0000313" key="3">
    <source>
        <dbReference type="EMBL" id="SFM33268.1"/>
    </source>
</evidence>
<feature type="domain" description="PEGA" evidence="2">
    <location>
        <begin position="94"/>
        <end position="160"/>
    </location>
</feature>
<feature type="transmembrane region" description="Helical" evidence="1">
    <location>
        <begin position="164"/>
        <end position="182"/>
    </location>
</feature>
<evidence type="ECO:0000256" key="1">
    <source>
        <dbReference type="SAM" id="Phobius"/>
    </source>
</evidence>
<sequence>MMTSITMVQAEEESTYFATFDVKSDPSGAEVWIDGALRGRTPVEITVIEGLHVVEIKMDGYTTVSKELTFKADSTNHQTFTLSEAKKTTEVKYGNLAVISKPNGAEVYIAGTYKGVTPLTLNDIPVGRYRVTLKKEGYETDSESILVYTGTTETLSMNLSRDGFTPFVLVVPCFFLFLGIVVKRKSLRKKAKAKKQNTEKAPSVKEKQLGTTLSKPVHKIEAIESKQSAIKKQAPKSLTKSISKTTGESNILKKEKTFSPHIEDSGIYVKSAFAYKGAIIHYKVKLENPTSEPIADVKVNLYVPDVFVLSESTKSIPIIKPSESKTVTFDIRPTGECGDCEVSGKVVYYDYKTKGTTETSIPAKNISIVCPMLKSKEITESGWRNTLSGLTKAEETTKEIDIPASTLFEITTDVLQDMNLFMLDPKVNDSGNLYRAVSKFYGEGVKSLEYAAQIEVVGGSSKAKLILKAWAESEDALTGFYHGILDEIEKRVHVKDLIDNNVVNNYHYGDNIGTQITDSVIQRSNIGTSNDKCTGCGKDIVKDEKFCMSCGTAVV</sequence>
<evidence type="ECO:0000259" key="2">
    <source>
        <dbReference type="Pfam" id="PF08308"/>
    </source>
</evidence>
<dbReference type="InterPro" id="IPR013229">
    <property type="entry name" value="PEGA"/>
</dbReference>
<dbReference type="PANTHER" id="PTHR36194">
    <property type="entry name" value="S-LAYER-LIKE PROTEIN"/>
    <property type="match status" value="1"/>
</dbReference>
<dbReference type="STRING" id="487685.SAMN04488696_1012"/>
<dbReference type="PANTHER" id="PTHR36194:SF1">
    <property type="entry name" value="S-LAYER-LIKE PROTEIN"/>
    <property type="match status" value="1"/>
</dbReference>
<keyword evidence="1" id="KW-1133">Transmembrane helix</keyword>
<accession>A0A1I4PZK4</accession>
<protein>
    <submittedName>
        <fullName evidence="3">PEGA domain-containing protein</fullName>
    </submittedName>
</protein>
<keyword evidence="4" id="KW-1185">Reference proteome</keyword>
<organism evidence="3 4">
    <name type="scientific">Methanolobus profundi</name>
    <dbReference type="NCBI Taxonomy" id="487685"/>
    <lineage>
        <taxon>Archaea</taxon>
        <taxon>Methanobacteriati</taxon>
        <taxon>Methanobacteriota</taxon>
        <taxon>Stenosarchaea group</taxon>
        <taxon>Methanomicrobia</taxon>
        <taxon>Methanosarcinales</taxon>
        <taxon>Methanosarcinaceae</taxon>
        <taxon>Methanolobus</taxon>
    </lineage>
</organism>
<gene>
    <name evidence="3" type="ORF">SAMN04488696_1012</name>
</gene>
<dbReference type="Pfam" id="PF08308">
    <property type="entry name" value="PEGA"/>
    <property type="match status" value="2"/>
</dbReference>
<reference evidence="4" key="1">
    <citation type="submission" date="2016-10" db="EMBL/GenBank/DDBJ databases">
        <authorList>
            <person name="Varghese N."/>
            <person name="Submissions S."/>
        </authorList>
    </citation>
    <scope>NUCLEOTIDE SEQUENCE [LARGE SCALE GENOMIC DNA]</scope>
    <source>
        <strain evidence="4">Mob M</strain>
    </source>
</reference>
<dbReference type="EMBL" id="FOUJ01000001">
    <property type="protein sequence ID" value="SFM33268.1"/>
    <property type="molecule type" value="Genomic_DNA"/>
</dbReference>
<keyword evidence="1" id="KW-0812">Transmembrane</keyword>
<dbReference type="Proteomes" id="UP000198535">
    <property type="component" value="Unassembled WGS sequence"/>
</dbReference>
<name>A0A1I4PZK4_9EURY</name>
<keyword evidence="1" id="KW-0472">Membrane</keyword>